<dbReference type="Pfam" id="PF00001">
    <property type="entry name" value="7tm_1"/>
    <property type="match status" value="1"/>
</dbReference>
<keyword evidence="14" id="KW-1185">Reference proteome</keyword>
<evidence type="ECO:0000256" key="4">
    <source>
        <dbReference type="ARBA" id="ARBA00022989"/>
    </source>
</evidence>
<dbReference type="PRINTS" id="PR00243">
    <property type="entry name" value="MUSCARINICR"/>
</dbReference>
<dbReference type="AlphaFoldDB" id="A0A7I8VBN2"/>
<protein>
    <submittedName>
        <fullName evidence="13">DgyrCDS2913</fullName>
    </submittedName>
</protein>
<reference evidence="13 14" key="1">
    <citation type="submission" date="2020-08" db="EMBL/GenBank/DDBJ databases">
        <authorList>
            <person name="Hejnol A."/>
        </authorList>
    </citation>
    <scope>NUCLEOTIDE SEQUENCE [LARGE SCALE GENOMIC DNA]</scope>
</reference>
<dbReference type="PANTHER" id="PTHR24247">
    <property type="entry name" value="5-HYDROXYTRYPTAMINE RECEPTOR"/>
    <property type="match status" value="1"/>
</dbReference>
<dbReference type="SUPFAM" id="SSF81321">
    <property type="entry name" value="Family A G protein-coupled receptor-like"/>
    <property type="match status" value="1"/>
</dbReference>
<evidence type="ECO:0000256" key="11">
    <source>
        <dbReference type="SAM" id="Phobius"/>
    </source>
</evidence>
<dbReference type="PANTHER" id="PTHR24247:SF265">
    <property type="entry name" value="MUSCARINIC ACETYLCHOLINE RECEPTOR DM1"/>
    <property type="match status" value="1"/>
</dbReference>
<evidence type="ECO:0000256" key="2">
    <source>
        <dbReference type="ARBA" id="ARBA00022475"/>
    </source>
</evidence>
<dbReference type="GO" id="GO:0005886">
    <property type="term" value="C:plasma membrane"/>
    <property type="evidence" value="ECO:0007669"/>
    <property type="project" value="UniProtKB-SubCell"/>
</dbReference>
<evidence type="ECO:0000256" key="10">
    <source>
        <dbReference type="SAM" id="MobiDB-lite"/>
    </source>
</evidence>
<feature type="transmembrane region" description="Helical" evidence="11">
    <location>
        <begin position="134"/>
        <end position="154"/>
    </location>
</feature>
<evidence type="ECO:0000256" key="3">
    <source>
        <dbReference type="ARBA" id="ARBA00022692"/>
    </source>
</evidence>
<feature type="transmembrane region" description="Helical" evidence="11">
    <location>
        <begin position="342"/>
        <end position="365"/>
    </location>
</feature>
<keyword evidence="2" id="KW-1003">Cell membrane</keyword>
<dbReference type="SMART" id="SM01381">
    <property type="entry name" value="7TM_GPCR_Srsx"/>
    <property type="match status" value="1"/>
</dbReference>
<dbReference type="OrthoDB" id="10071887at2759"/>
<evidence type="ECO:0000259" key="12">
    <source>
        <dbReference type="PROSITE" id="PS50262"/>
    </source>
</evidence>
<keyword evidence="6 11" id="KW-0472">Membrane</keyword>
<dbReference type="EMBL" id="CAJFCJ010000004">
    <property type="protein sequence ID" value="CAD5113746.1"/>
    <property type="molecule type" value="Genomic_DNA"/>
</dbReference>
<keyword evidence="5 9" id="KW-0297">G-protein coupled receptor</keyword>
<dbReference type="GO" id="GO:0045202">
    <property type="term" value="C:synapse"/>
    <property type="evidence" value="ECO:0007669"/>
    <property type="project" value="TreeGrafter"/>
</dbReference>
<feature type="domain" description="G-protein coupled receptors family 1 profile" evidence="12">
    <location>
        <begin position="34"/>
        <end position="393"/>
    </location>
</feature>
<dbReference type="InterPro" id="IPR017452">
    <property type="entry name" value="GPCR_Rhodpsn_7TM"/>
</dbReference>
<evidence type="ECO:0000256" key="6">
    <source>
        <dbReference type="ARBA" id="ARBA00023136"/>
    </source>
</evidence>
<feature type="transmembrane region" description="Helical" evidence="11">
    <location>
        <begin position="54"/>
        <end position="73"/>
    </location>
</feature>
<proteinExistence type="inferred from homology"/>
<comment type="similarity">
    <text evidence="9">Belongs to the G-protein coupled receptor 1 family.</text>
</comment>
<dbReference type="GO" id="GO:0030425">
    <property type="term" value="C:dendrite"/>
    <property type="evidence" value="ECO:0007669"/>
    <property type="project" value="TreeGrafter"/>
</dbReference>
<dbReference type="PROSITE" id="PS50262">
    <property type="entry name" value="G_PROTEIN_RECEP_F1_2"/>
    <property type="match status" value="1"/>
</dbReference>
<dbReference type="CDD" id="cd15049">
    <property type="entry name" value="7tmA_mAChR"/>
    <property type="match status" value="1"/>
</dbReference>
<keyword evidence="3 9" id="KW-0812">Transmembrane</keyword>
<comment type="subcellular location">
    <subcellularLocation>
        <location evidence="1">Cell membrane</location>
        <topology evidence="1">Multi-pass membrane protein</topology>
    </subcellularLocation>
</comment>
<sequence length="423" mass="48957">MNSTNSTSGDQASLSEIVIVSIIVTIIATLTAGGNLMVMISFKMDKQLQTVSNYFLLSLSVADLAIGLFSMPLYTVQLIRRSWPLGGIACDLWLSLDYTMSNASVANLLLISFDRYLSITRPLTYRAKRTPKRAAIMIFCAWVVSIILWTPWIYGWPHLEGRRTVPEDDCYIQFLKSNQYVTIATAIAAFYLPVFIMCVLYFKIYLETEKRQRGLEKLQAHSTDSDEEISNRRNRYCWRRCCKIDEADETDHEDEWSNTSPKQNGKNERMIPLISKPPDDIADTYTILIKLPEEGSSKASIKMYNEDDTEEELLKRTRKLPNHKERRRGHERKQDTKAAKTLSAILLAFIITWTPYNLFVFVEAFQPGFVHETVYGIGYWLCYINSTINPLCYALCNANFRRTYWRILTCRWRKKRPLTVSRS</sequence>
<dbReference type="InterPro" id="IPR000276">
    <property type="entry name" value="GPCR_Rhodpsn"/>
</dbReference>
<evidence type="ECO:0000256" key="5">
    <source>
        <dbReference type="ARBA" id="ARBA00023040"/>
    </source>
</evidence>
<evidence type="ECO:0000313" key="14">
    <source>
        <dbReference type="Proteomes" id="UP000549394"/>
    </source>
</evidence>
<dbReference type="InterPro" id="IPR000995">
    <property type="entry name" value="Musac_Ach_rcpt"/>
</dbReference>
<evidence type="ECO:0000256" key="8">
    <source>
        <dbReference type="ARBA" id="ARBA00023224"/>
    </source>
</evidence>
<dbReference type="PRINTS" id="PR00237">
    <property type="entry name" value="GPCRRHODOPSN"/>
</dbReference>
<feature type="transmembrane region" description="Helical" evidence="11">
    <location>
        <begin position="17"/>
        <end position="42"/>
    </location>
</feature>
<feature type="transmembrane region" description="Helical" evidence="11">
    <location>
        <begin position="180"/>
        <end position="202"/>
    </location>
</feature>
<dbReference type="GO" id="GO:0007187">
    <property type="term" value="P:G protein-coupled receptor signaling pathway, coupled to cyclic nucleotide second messenger"/>
    <property type="evidence" value="ECO:0007669"/>
    <property type="project" value="TreeGrafter"/>
</dbReference>
<dbReference type="GO" id="GO:0004993">
    <property type="term" value="F:G protein-coupled serotonin receptor activity"/>
    <property type="evidence" value="ECO:0007669"/>
    <property type="project" value="TreeGrafter"/>
</dbReference>
<gene>
    <name evidence="13" type="ORF">DGYR_LOCUS2687</name>
</gene>
<keyword evidence="4 11" id="KW-1133">Transmembrane helix</keyword>
<keyword evidence="7 9" id="KW-0675">Receptor</keyword>
<dbReference type="Gene3D" id="1.20.1070.10">
    <property type="entry name" value="Rhodopsin 7-helix transmembrane proteins"/>
    <property type="match status" value="2"/>
</dbReference>
<name>A0A7I8VBN2_9ANNE</name>
<dbReference type="GO" id="GO:0007197">
    <property type="term" value="P:adenylate cyclase-inhibiting G protein-coupled acetylcholine receptor signaling pathway"/>
    <property type="evidence" value="ECO:0007669"/>
    <property type="project" value="TreeGrafter"/>
</dbReference>
<evidence type="ECO:0000256" key="9">
    <source>
        <dbReference type="RuleBase" id="RU000688"/>
    </source>
</evidence>
<comment type="caution">
    <text evidence="13">The sequence shown here is derived from an EMBL/GenBank/DDBJ whole genome shotgun (WGS) entry which is preliminary data.</text>
</comment>
<dbReference type="GO" id="GO:0016907">
    <property type="term" value="F:G protein-coupled acetylcholine receptor activity"/>
    <property type="evidence" value="ECO:0007669"/>
    <property type="project" value="InterPro"/>
</dbReference>
<evidence type="ECO:0000313" key="13">
    <source>
        <dbReference type="EMBL" id="CAD5113746.1"/>
    </source>
</evidence>
<feature type="transmembrane region" description="Helical" evidence="11">
    <location>
        <begin position="93"/>
        <end position="113"/>
    </location>
</feature>
<organism evidence="13 14">
    <name type="scientific">Dimorphilus gyrociliatus</name>
    <dbReference type="NCBI Taxonomy" id="2664684"/>
    <lineage>
        <taxon>Eukaryota</taxon>
        <taxon>Metazoa</taxon>
        <taxon>Spiralia</taxon>
        <taxon>Lophotrochozoa</taxon>
        <taxon>Annelida</taxon>
        <taxon>Polychaeta</taxon>
        <taxon>Polychaeta incertae sedis</taxon>
        <taxon>Dinophilidae</taxon>
        <taxon>Dimorphilus</taxon>
    </lineage>
</organism>
<keyword evidence="8 9" id="KW-0807">Transducer</keyword>
<dbReference type="Proteomes" id="UP000549394">
    <property type="component" value="Unassembled WGS sequence"/>
</dbReference>
<evidence type="ECO:0000256" key="7">
    <source>
        <dbReference type="ARBA" id="ARBA00023170"/>
    </source>
</evidence>
<feature type="transmembrane region" description="Helical" evidence="11">
    <location>
        <begin position="377"/>
        <end position="396"/>
    </location>
</feature>
<accession>A0A7I8VBN2</accession>
<evidence type="ECO:0000256" key="1">
    <source>
        <dbReference type="ARBA" id="ARBA00004651"/>
    </source>
</evidence>
<feature type="region of interest" description="Disordered" evidence="10">
    <location>
        <begin position="250"/>
        <end position="273"/>
    </location>
</feature>
<dbReference type="PROSITE" id="PS00237">
    <property type="entry name" value="G_PROTEIN_RECEP_F1_1"/>
    <property type="match status" value="1"/>
</dbReference>